<dbReference type="Pfam" id="PF18050">
    <property type="entry name" value="Cyclophil_like2"/>
    <property type="match status" value="1"/>
</dbReference>
<dbReference type="eggNOG" id="COG4925">
    <property type="taxonomic scope" value="Bacteria"/>
</dbReference>
<proteinExistence type="predicted"/>
<gene>
    <name evidence="2" type="ORF">UAU_04236</name>
</gene>
<dbReference type="InterPro" id="IPR029000">
    <property type="entry name" value="Cyclophilin-like_dom_sf"/>
</dbReference>
<evidence type="ECO:0000259" key="1">
    <source>
        <dbReference type="Pfam" id="PF18050"/>
    </source>
</evidence>
<protein>
    <recommendedName>
        <fullName evidence="1">Cyclophilin-like domain-containing protein</fullName>
    </recommendedName>
</protein>
<reference evidence="2 3" key="1">
    <citation type="submission" date="2013-02" db="EMBL/GenBank/DDBJ databases">
        <title>The Genome Sequence of Enterococcus pallens BAA-351.</title>
        <authorList>
            <consortium name="The Broad Institute Genome Sequencing Platform"/>
            <consortium name="The Broad Institute Genome Sequencing Center for Infectious Disease"/>
            <person name="Earl A.M."/>
            <person name="Gilmore M.S."/>
            <person name="Lebreton F."/>
            <person name="Walker B."/>
            <person name="Young S.K."/>
            <person name="Zeng Q."/>
            <person name="Gargeya S."/>
            <person name="Fitzgerald M."/>
            <person name="Haas B."/>
            <person name="Abouelleil A."/>
            <person name="Alvarado L."/>
            <person name="Arachchi H.M."/>
            <person name="Berlin A.M."/>
            <person name="Chapman S.B."/>
            <person name="Dewar J."/>
            <person name="Goldberg J."/>
            <person name="Griggs A."/>
            <person name="Gujja S."/>
            <person name="Hansen M."/>
            <person name="Howarth C."/>
            <person name="Imamovic A."/>
            <person name="Larimer J."/>
            <person name="McCowan C."/>
            <person name="Murphy C."/>
            <person name="Neiman D."/>
            <person name="Pearson M."/>
            <person name="Priest M."/>
            <person name="Roberts A."/>
            <person name="Saif S."/>
            <person name="Shea T."/>
            <person name="Sisk P."/>
            <person name="Sykes S."/>
            <person name="Wortman J."/>
            <person name="Nusbaum C."/>
            <person name="Birren B."/>
        </authorList>
    </citation>
    <scope>NUCLEOTIDE SEQUENCE [LARGE SCALE GENOMIC DNA]</scope>
    <source>
        <strain evidence="2 3">ATCC BAA-351</strain>
    </source>
</reference>
<dbReference type="SUPFAM" id="SSF50891">
    <property type="entry name" value="Cyclophilin-like"/>
    <property type="match status" value="1"/>
</dbReference>
<dbReference type="STRING" id="160454.RV10_GL002711"/>
<dbReference type="InterPro" id="IPR041183">
    <property type="entry name" value="Cyclophilin-like"/>
</dbReference>
<organism evidence="2 3">
    <name type="scientific">Enterococcus pallens ATCC BAA-351</name>
    <dbReference type="NCBI Taxonomy" id="1158607"/>
    <lineage>
        <taxon>Bacteria</taxon>
        <taxon>Bacillati</taxon>
        <taxon>Bacillota</taxon>
        <taxon>Bacilli</taxon>
        <taxon>Lactobacillales</taxon>
        <taxon>Enterococcaceae</taxon>
        <taxon>Enterococcus</taxon>
    </lineage>
</organism>
<sequence>MRINMFIGDHPYPVLLNDSQAAKDFYRLLPLNVTLNEYNGTEKICHLSERLDVRDSPKGMTAESGQLNYYTPMGNLCLFYKAFPYSQGLVNLGSMEEVIPFEKYSENIFVSFRQMHE</sequence>
<dbReference type="Gene3D" id="2.40.100.20">
    <property type="match status" value="1"/>
</dbReference>
<dbReference type="EMBL" id="AJAQ01000045">
    <property type="protein sequence ID" value="EOH88418.1"/>
    <property type="molecule type" value="Genomic_DNA"/>
</dbReference>
<keyword evidence="3" id="KW-1185">Reference proteome</keyword>
<dbReference type="PATRIC" id="fig|1158607.3.peg.4213"/>
<comment type="caution">
    <text evidence="2">The sequence shown here is derived from an EMBL/GenBank/DDBJ whole genome shotgun (WGS) entry which is preliminary data.</text>
</comment>
<dbReference type="Proteomes" id="UP000013782">
    <property type="component" value="Unassembled WGS sequence"/>
</dbReference>
<name>R2PZ68_9ENTE</name>
<feature type="domain" description="Cyclophilin-like" evidence="1">
    <location>
        <begin position="6"/>
        <end position="112"/>
    </location>
</feature>
<dbReference type="RefSeq" id="WP_010759180.1">
    <property type="nucleotide sequence ID" value="NZ_ASWD01000003.1"/>
</dbReference>
<dbReference type="AlphaFoldDB" id="R2PZ68"/>
<accession>R2PZ68</accession>
<evidence type="ECO:0000313" key="2">
    <source>
        <dbReference type="EMBL" id="EOH88418.1"/>
    </source>
</evidence>
<evidence type="ECO:0000313" key="3">
    <source>
        <dbReference type="Proteomes" id="UP000013782"/>
    </source>
</evidence>
<dbReference type="HOGENOM" id="CLU_099043_1_1_9"/>